<dbReference type="InParanoid" id="A0A1Y1YPS6"/>
<organism evidence="2 3">
    <name type="scientific">Basidiobolus meristosporus CBS 931.73</name>
    <dbReference type="NCBI Taxonomy" id="1314790"/>
    <lineage>
        <taxon>Eukaryota</taxon>
        <taxon>Fungi</taxon>
        <taxon>Fungi incertae sedis</taxon>
        <taxon>Zoopagomycota</taxon>
        <taxon>Entomophthoromycotina</taxon>
        <taxon>Basidiobolomycetes</taxon>
        <taxon>Basidiobolales</taxon>
        <taxon>Basidiobolaceae</taxon>
        <taxon>Basidiobolus</taxon>
    </lineage>
</organism>
<keyword evidence="1" id="KW-0175">Coiled coil</keyword>
<sequence>MDLEANTRRDRLAKLEQELQEINILNGELSTLRPKSRVYEKWSSTSNLYFLADKRANVTSNKKKQEIQLTNQIKQLKEDIAKLEKH</sequence>
<feature type="coiled-coil region" evidence="1">
    <location>
        <begin position="5"/>
        <end position="32"/>
    </location>
</feature>
<dbReference type="OrthoDB" id="2442112at2759"/>
<reference evidence="2 3" key="1">
    <citation type="submission" date="2016-07" db="EMBL/GenBank/DDBJ databases">
        <title>Pervasive Adenine N6-methylation of Active Genes in Fungi.</title>
        <authorList>
            <consortium name="DOE Joint Genome Institute"/>
            <person name="Mondo S.J."/>
            <person name="Dannebaum R.O."/>
            <person name="Kuo R.C."/>
            <person name="Labutti K."/>
            <person name="Haridas S."/>
            <person name="Kuo A."/>
            <person name="Salamov A."/>
            <person name="Ahrendt S.R."/>
            <person name="Lipzen A."/>
            <person name="Sullivan W."/>
            <person name="Andreopoulos W.B."/>
            <person name="Clum A."/>
            <person name="Lindquist E."/>
            <person name="Daum C."/>
            <person name="Ramamoorthy G.K."/>
            <person name="Gryganskyi A."/>
            <person name="Culley D."/>
            <person name="Magnuson J.K."/>
            <person name="James T.Y."/>
            <person name="O'Malley M.A."/>
            <person name="Stajich J.E."/>
            <person name="Spatafora J.W."/>
            <person name="Visel A."/>
            <person name="Grigoriev I.V."/>
        </authorList>
    </citation>
    <scope>NUCLEOTIDE SEQUENCE [LARGE SCALE GENOMIC DNA]</scope>
    <source>
        <strain evidence="2 3">CBS 931.73</strain>
    </source>
</reference>
<proteinExistence type="predicted"/>
<evidence type="ECO:0000313" key="3">
    <source>
        <dbReference type="Proteomes" id="UP000193498"/>
    </source>
</evidence>
<evidence type="ECO:0000313" key="2">
    <source>
        <dbReference type="EMBL" id="ORX99584.1"/>
    </source>
</evidence>
<gene>
    <name evidence="2" type="ORF">K493DRAFT_348463</name>
</gene>
<name>A0A1Y1YPS6_9FUNG</name>
<dbReference type="SUPFAM" id="SSF46579">
    <property type="entry name" value="Prefoldin"/>
    <property type="match status" value="1"/>
</dbReference>
<evidence type="ECO:0000256" key="1">
    <source>
        <dbReference type="SAM" id="Coils"/>
    </source>
</evidence>
<comment type="caution">
    <text evidence="2">The sequence shown here is derived from an EMBL/GenBank/DDBJ whole genome shotgun (WGS) entry which is preliminary data.</text>
</comment>
<dbReference type="Proteomes" id="UP000193498">
    <property type="component" value="Unassembled WGS sequence"/>
</dbReference>
<keyword evidence="3" id="KW-1185">Reference proteome</keyword>
<dbReference type="EMBL" id="MCFE01000095">
    <property type="protein sequence ID" value="ORX99584.1"/>
    <property type="molecule type" value="Genomic_DNA"/>
</dbReference>
<accession>A0A1Y1YPS6</accession>
<protein>
    <submittedName>
        <fullName evidence="2">Uncharacterized protein</fullName>
    </submittedName>
</protein>
<dbReference type="AlphaFoldDB" id="A0A1Y1YPS6"/>